<protein>
    <submittedName>
        <fullName evidence="1">Uncharacterized protein</fullName>
    </submittedName>
</protein>
<evidence type="ECO:0000313" key="1">
    <source>
        <dbReference type="EMBL" id="PIO57894.1"/>
    </source>
</evidence>
<dbReference type="OrthoDB" id="527990at2759"/>
<keyword evidence="2" id="KW-1185">Reference proteome</keyword>
<dbReference type="EMBL" id="KZ363317">
    <property type="protein sequence ID" value="PIO57894.1"/>
    <property type="molecule type" value="Genomic_DNA"/>
</dbReference>
<sequence>EFQWKLPNSTIRQDSRCELEGNNRDGEDILEVYGTSSRCFDFKQPWRERKCGRITDGWLREGIIVCPACDEFCSQCKEHEKTDNYIGDPDLDVPCSSCELLIWVSIGVVLSKAVLGLM</sequence>
<feature type="non-terminal residue" evidence="1">
    <location>
        <position position="1"/>
    </location>
</feature>
<dbReference type="SUPFAM" id="SSF55486">
    <property type="entry name" value="Metalloproteases ('zincins'), catalytic domain"/>
    <property type="match status" value="1"/>
</dbReference>
<reference evidence="1 2" key="1">
    <citation type="submission" date="2015-09" db="EMBL/GenBank/DDBJ databases">
        <title>Draft genome of the parasitic nematode Teladorsagia circumcincta isolate WARC Sus (inbred).</title>
        <authorList>
            <person name="Mitreva M."/>
        </authorList>
    </citation>
    <scope>NUCLEOTIDE SEQUENCE [LARGE SCALE GENOMIC DNA]</scope>
    <source>
        <strain evidence="1 2">S</strain>
    </source>
</reference>
<dbReference type="AlphaFoldDB" id="A0A2G9TIS8"/>
<evidence type="ECO:0000313" key="2">
    <source>
        <dbReference type="Proteomes" id="UP000230423"/>
    </source>
</evidence>
<organism evidence="1 2">
    <name type="scientific">Teladorsagia circumcincta</name>
    <name type="common">Brown stomach worm</name>
    <name type="synonym">Ostertagia circumcincta</name>
    <dbReference type="NCBI Taxonomy" id="45464"/>
    <lineage>
        <taxon>Eukaryota</taxon>
        <taxon>Metazoa</taxon>
        <taxon>Ecdysozoa</taxon>
        <taxon>Nematoda</taxon>
        <taxon>Chromadorea</taxon>
        <taxon>Rhabditida</taxon>
        <taxon>Rhabditina</taxon>
        <taxon>Rhabditomorpha</taxon>
        <taxon>Strongyloidea</taxon>
        <taxon>Trichostrongylidae</taxon>
        <taxon>Teladorsagia</taxon>
    </lineage>
</organism>
<name>A0A2G9TIS8_TELCI</name>
<gene>
    <name evidence="1" type="ORF">TELCIR_20685</name>
</gene>
<proteinExistence type="predicted"/>
<accession>A0A2G9TIS8</accession>
<dbReference type="Proteomes" id="UP000230423">
    <property type="component" value="Unassembled WGS sequence"/>
</dbReference>